<keyword evidence="4" id="KW-1185">Reference proteome</keyword>
<dbReference type="PANTHER" id="PTHR43777">
    <property type="entry name" value="MOLYBDENUM COFACTOR CYTIDYLYLTRANSFERASE"/>
    <property type="match status" value="1"/>
</dbReference>
<dbReference type="SUPFAM" id="SSF53448">
    <property type="entry name" value="Nucleotide-diphospho-sugar transferases"/>
    <property type="match status" value="1"/>
</dbReference>
<dbReference type="EMBL" id="JAUEDK010000004">
    <property type="protein sequence ID" value="MDN0074016.1"/>
    <property type="molecule type" value="Genomic_DNA"/>
</dbReference>
<dbReference type="PANTHER" id="PTHR43777:SF1">
    <property type="entry name" value="MOLYBDENUM COFACTOR CYTIDYLYLTRANSFERASE"/>
    <property type="match status" value="1"/>
</dbReference>
<reference evidence="3" key="1">
    <citation type="submission" date="2023-06" db="EMBL/GenBank/DDBJ databases">
        <authorList>
            <person name="Zhang S."/>
        </authorList>
    </citation>
    <scope>NUCLEOTIDE SEQUENCE</scope>
    <source>
        <strain evidence="3">SG2303</strain>
    </source>
</reference>
<comment type="caution">
    <text evidence="3">The sequence shown here is derived from an EMBL/GenBank/DDBJ whole genome shotgun (WGS) entry which is preliminary data.</text>
</comment>
<name>A0ABT7XJP9_9NEIS</name>
<evidence type="ECO:0000256" key="1">
    <source>
        <dbReference type="ARBA" id="ARBA00022842"/>
    </source>
</evidence>
<dbReference type="Proteomes" id="UP001168540">
    <property type="component" value="Unassembled WGS sequence"/>
</dbReference>
<evidence type="ECO:0000313" key="3">
    <source>
        <dbReference type="EMBL" id="MDN0074016.1"/>
    </source>
</evidence>
<dbReference type="InterPro" id="IPR025877">
    <property type="entry name" value="MobA-like_NTP_Trfase"/>
</dbReference>
<accession>A0ABT7XJP9</accession>
<sequence>MSALTGPCGLLLAAGQARRFGADKRFARIDGEPLLLIAARRLRAVLPDTLVVLREGDDVLAELLAAEGIASTRCPQAALGMGHSLAHGVRQRPDVDGWLIALADMPHLAESTLTRLAESLRHDVIIAPSLNGVRGHPVGFGRDYYEELIALSGDIGAKPLLKRHAARVTLLPVDDAGVLEDIDTPADLQVLAATRFG</sequence>
<dbReference type="InterPro" id="IPR029044">
    <property type="entry name" value="Nucleotide-diphossugar_trans"/>
</dbReference>
<dbReference type="CDD" id="cd04182">
    <property type="entry name" value="GT_2_like_f"/>
    <property type="match status" value="1"/>
</dbReference>
<proteinExistence type="predicted"/>
<organism evidence="3 4">
    <name type="scientific">Crenobacter oryzisoli</name>
    <dbReference type="NCBI Taxonomy" id="3056844"/>
    <lineage>
        <taxon>Bacteria</taxon>
        <taxon>Pseudomonadati</taxon>
        <taxon>Pseudomonadota</taxon>
        <taxon>Betaproteobacteria</taxon>
        <taxon>Neisseriales</taxon>
        <taxon>Neisseriaceae</taxon>
        <taxon>Crenobacter</taxon>
    </lineage>
</organism>
<feature type="domain" description="MobA-like NTP transferase" evidence="2">
    <location>
        <begin position="9"/>
        <end position="166"/>
    </location>
</feature>
<evidence type="ECO:0000259" key="2">
    <source>
        <dbReference type="Pfam" id="PF12804"/>
    </source>
</evidence>
<dbReference type="Gene3D" id="3.90.550.10">
    <property type="entry name" value="Spore Coat Polysaccharide Biosynthesis Protein SpsA, Chain A"/>
    <property type="match status" value="1"/>
</dbReference>
<protein>
    <submittedName>
        <fullName evidence="3">Nucleotidyltransferase family protein</fullName>
    </submittedName>
</protein>
<keyword evidence="1" id="KW-0460">Magnesium</keyword>
<evidence type="ECO:0000313" key="4">
    <source>
        <dbReference type="Proteomes" id="UP001168540"/>
    </source>
</evidence>
<dbReference type="Pfam" id="PF12804">
    <property type="entry name" value="NTP_transf_3"/>
    <property type="match status" value="1"/>
</dbReference>
<dbReference type="RefSeq" id="WP_289828564.1">
    <property type="nucleotide sequence ID" value="NZ_JAUEDK010000004.1"/>
</dbReference>
<gene>
    <name evidence="3" type="ORF">QU481_03815</name>
</gene>